<name>A0AAD2A0C3_9LAMI</name>
<evidence type="ECO:0000313" key="1">
    <source>
        <dbReference type="EMBL" id="CAI9777561.1"/>
    </source>
</evidence>
<dbReference type="Proteomes" id="UP000834106">
    <property type="component" value="Chromosome 15"/>
</dbReference>
<evidence type="ECO:0000313" key="2">
    <source>
        <dbReference type="Proteomes" id="UP000834106"/>
    </source>
</evidence>
<dbReference type="AlphaFoldDB" id="A0AAD2A0C3"/>
<organism evidence="1 2">
    <name type="scientific">Fraxinus pennsylvanica</name>
    <dbReference type="NCBI Taxonomy" id="56036"/>
    <lineage>
        <taxon>Eukaryota</taxon>
        <taxon>Viridiplantae</taxon>
        <taxon>Streptophyta</taxon>
        <taxon>Embryophyta</taxon>
        <taxon>Tracheophyta</taxon>
        <taxon>Spermatophyta</taxon>
        <taxon>Magnoliopsida</taxon>
        <taxon>eudicotyledons</taxon>
        <taxon>Gunneridae</taxon>
        <taxon>Pentapetalae</taxon>
        <taxon>asterids</taxon>
        <taxon>lamiids</taxon>
        <taxon>Lamiales</taxon>
        <taxon>Oleaceae</taxon>
        <taxon>Oleeae</taxon>
        <taxon>Fraxinus</taxon>
    </lineage>
</organism>
<reference evidence="1" key="1">
    <citation type="submission" date="2023-05" db="EMBL/GenBank/DDBJ databases">
        <authorList>
            <person name="Huff M."/>
        </authorList>
    </citation>
    <scope>NUCLEOTIDE SEQUENCE</scope>
</reference>
<accession>A0AAD2A0C3</accession>
<dbReference type="EMBL" id="OU503050">
    <property type="protein sequence ID" value="CAI9777561.1"/>
    <property type="molecule type" value="Genomic_DNA"/>
</dbReference>
<gene>
    <name evidence="1" type="ORF">FPE_LOCUS24991</name>
</gene>
<proteinExistence type="predicted"/>
<protein>
    <submittedName>
        <fullName evidence="1">Uncharacterized protein</fullName>
    </submittedName>
</protein>
<sequence length="172" mass="19794">MLSHKSPHFCIADYRLHMETSLCPYSVFDLCLLSQEEILVEVSQTFGCKLFADKAKNLECFHALELTVPKILSQDLCSRFQLFDGFPKLREKAEAKIAKARANMQLEPLICPSVQWYDVTWFFRLKSGEKKDPIKLSGILMVFSMYVTQYPRPEKKVGSATSWTQMGRVNNT</sequence>
<keyword evidence="2" id="KW-1185">Reference proteome</keyword>